<sequence length="82" mass="9525">MTIFAVIAVIYVVAMLIWLWDSITLRPLERRSSRELTIVESGSRNYNDDWETTSSVTSSRSSSCQLRHRNRLFSVVDEEDNN</sequence>
<dbReference type="WBParaSite" id="JU765_v2.g15482.t1">
    <property type="protein sequence ID" value="JU765_v2.g15482.t1"/>
    <property type="gene ID" value="JU765_v2.g15482"/>
</dbReference>
<evidence type="ECO:0000313" key="1">
    <source>
        <dbReference type="Proteomes" id="UP000887576"/>
    </source>
</evidence>
<protein>
    <submittedName>
        <fullName evidence="2">ATP synthase F0 subunit 8</fullName>
    </submittedName>
</protein>
<reference evidence="2" key="1">
    <citation type="submission" date="2022-11" db="UniProtKB">
        <authorList>
            <consortium name="WormBaseParasite"/>
        </authorList>
    </citation>
    <scope>IDENTIFICATION</scope>
</reference>
<evidence type="ECO:0000313" key="2">
    <source>
        <dbReference type="WBParaSite" id="JU765_v2.g15482.t1"/>
    </source>
</evidence>
<proteinExistence type="predicted"/>
<organism evidence="1 2">
    <name type="scientific">Panagrolaimus sp. JU765</name>
    <dbReference type="NCBI Taxonomy" id="591449"/>
    <lineage>
        <taxon>Eukaryota</taxon>
        <taxon>Metazoa</taxon>
        <taxon>Ecdysozoa</taxon>
        <taxon>Nematoda</taxon>
        <taxon>Chromadorea</taxon>
        <taxon>Rhabditida</taxon>
        <taxon>Tylenchina</taxon>
        <taxon>Panagrolaimomorpha</taxon>
        <taxon>Panagrolaimoidea</taxon>
        <taxon>Panagrolaimidae</taxon>
        <taxon>Panagrolaimus</taxon>
    </lineage>
</organism>
<accession>A0AC34QDZ9</accession>
<dbReference type="Proteomes" id="UP000887576">
    <property type="component" value="Unplaced"/>
</dbReference>
<name>A0AC34QDZ9_9BILA</name>